<gene>
    <name evidence="3" type="ORF">BJ997_004066</name>
</gene>
<accession>A0A7W9A0B1</accession>
<proteinExistence type="predicted"/>
<dbReference type="InterPro" id="IPR000209">
    <property type="entry name" value="Peptidase_S8/S53_dom"/>
</dbReference>
<dbReference type="GO" id="GO:0004252">
    <property type="term" value="F:serine-type endopeptidase activity"/>
    <property type="evidence" value="ECO:0007669"/>
    <property type="project" value="InterPro"/>
</dbReference>
<dbReference type="InterPro" id="IPR036852">
    <property type="entry name" value="Peptidase_S8/S53_dom_sf"/>
</dbReference>
<evidence type="ECO:0000313" key="3">
    <source>
        <dbReference type="EMBL" id="MBB5643518.1"/>
    </source>
</evidence>
<protein>
    <recommendedName>
        <fullName evidence="2">Peptidase S8/S53 domain-containing protein</fullName>
    </recommendedName>
</protein>
<evidence type="ECO:0000313" key="4">
    <source>
        <dbReference type="Proteomes" id="UP000561726"/>
    </source>
</evidence>
<name>A0A7W9A0B1_9MICO</name>
<dbReference type="AlphaFoldDB" id="A0A7W9A0B1"/>
<dbReference type="Pfam" id="PF00082">
    <property type="entry name" value="Peptidase_S8"/>
    <property type="match status" value="1"/>
</dbReference>
<dbReference type="Gene3D" id="3.40.50.200">
    <property type="entry name" value="Peptidase S8/S53 domain"/>
    <property type="match status" value="1"/>
</dbReference>
<organism evidence="3 4">
    <name type="scientific">Cryobacterium roopkundense</name>
    <dbReference type="NCBI Taxonomy" id="1001240"/>
    <lineage>
        <taxon>Bacteria</taxon>
        <taxon>Bacillati</taxon>
        <taxon>Actinomycetota</taxon>
        <taxon>Actinomycetes</taxon>
        <taxon>Micrococcales</taxon>
        <taxon>Microbacteriaceae</taxon>
        <taxon>Cryobacterium</taxon>
    </lineage>
</organism>
<dbReference type="GO" id="GO:0006508">
    <property type="term" value="P:proteolysis"/>
    <property type="evidence" value="ECO:0007669"/>
    <property type="project" value="InterPro"/>
</dbReference>
<evidence type="ECO:0000256" key="1">
    <source>
        <dbReference type="SAM" id="MobiDB-lite"/>
    </source>
</evidence>
<sequence length="267" mass="30151">MFAATTGTSFAAPFVAHEVAKIATRYPDAGPNLLRAITALSAPPLEAGRVPNLEPSTQFAYGIPNADRVLESGQNRAILVFEGLMDIGTRVIHELPIPREFAQLVSGAERRVRIVLSFDPPVKRSRRNYVAGRMKFDFVRNMTLTEVKRTWEQQPTVAEREGNPELPYDEMPNENKRPRTIPGVNTLSSNTLIRRDISTNTWREDDEHYFLVVSHDKSPWTASQLQEHPQQSYALAIELVDEGRPELDLHGLAQARLTSRTRQRATR</sequence>
<evidence type="ECO:0000259" key="2">
    <source>
        <dbReference type="Pfam" id="PF00082"/>
    </source>
</evidence>
<dbReference type="SUPFAM" id="SSF52743">
    <property type="entry name" value="Subtilisin-like"/>
    <property type="match status" value="1"/>
</dbReference>
<dbReference type="EMBL" id="JACHBQ010000001">
    <property type="protein sequence ID" value="MBB5643518.1"/>
    <property type="molecule type" value="Genomic_DNA"/>
</dbReference>
<feature type="domain" description="Peptidase S8/S53" evidence="2">
    <location>
        <begin position="2"/>
        <end position="45"/>
    </location>
</feature>
<reference evidence="3 4" key="1">
    <citation type="submission" date="2020-08" db="EMBL/GenBank/DDBJ databases">
        <title>Sequencing the genomes of 1000 actinobacteria strains.</title>
        <authorList>
            <person name="Klenk H.-P."/>
        </authorList>
    </citation>
    <scope>NUCLEOTIDE SEQUENCE [LARGE SCALE GENOMIC DNA]</scope>
    <source>
        <strain evidence="3 4">DSM 21065</strain>
    </source>
</reference>
<dbReference type="Proteomes" id="UP000561726">
    <property type="component" value="Unassembled WGS sequence"/>
</dbReference>
<feature type="region of interest" description="Disordered" evidence="1">
    <location>
        <begin position="153"/>
        <end position="186"/>
    </location>
</feature>
<comment type="caution">
    <text evidence="3">The sequence shown here is derived from an EMBL/GenBank/DDBJ whole genome shotgun (WGS) entry which is preliminary data.</text>
</comment>